<evidence type="ECO:0000313" key="4">
    <source>
        <dbReference type="Proteomes" id="UP000662986"/>
    </source>
</evidence>
<sequence>MSEVLVGTTLLAAFLGGVVALLAPCCISVMLPAYLATGFRHRGGVLPATLVFGAGVATVILPIGLGATALSRLLVSDHVWIFSIGGVLMAIGGIAVLAGWKPNLPMPGARTAKEGSFGSAYILGAFSGAASACCAPVLAGVAILSGAAGSFPVALSIGLSYAAGMVAPLALLALIWDRRGNRAAALLTDRTLVLRVGRRQRRLPVGTAAGGVLMIGMGALALVLAFTGPGMPSGGWQAELSGALQHASSVAVDALSFLPGWVLALVLVAGFGLLVWRATRPRRPHHTDSDGADAIHSDTERPL</sequence>
<proteinExistence type="predicted"/>
<dbReference type="Proteomes" id="UP000662986">
    <property type="component" value="Plasmid unnamed4"/>
</dbReference>
<reference evidence="3 4" key="2">
    <citation type="journal article" date="2022" name="Arch. Microbiol.">
        <title>Rhodococcus pseudokoreensis sp. nov. isolated from the rhizosphere of young M26 apple rootstocks.</title>
        <authorList>
            <person name="Kampfer P."/>
            <person name="Glaeser S.P."/>
            <person name="Blom J."/>
            <person name="Wolf J."/>
            <person name="Benning S."/>
            <person name="Schloter M."/>
            <person name="Neumann-Schaal M."/>
        </authorList>
    </citation>
    <scope>NUCLEOTIDE SEQUENCE [LARGE SCALE GENOMIC DNA]</scope>
    <source>
        <strain evidence="3 4">R79</strain>
    </source>
</reference>
<name>A0A974VY05_9NOCA</name>
<accession>A0A974VY05</accession>
<keyword evidence="2" id="KW-1133">Transmembrane helix</keyword>
<evidence type="ECO:0000256" key="2">
    <source>
        <dbReference type="SAM" id="Phobius"/>
    </source>
</evidence>
<feature type="transmembrane region" description="Helical" evidence="2">
    <location>
        <begin position="48"/>
        <end position="67"/>
    </location>
</feature>
<evidence type="ECO:0008006" key="5">
    <source>
        <dbReference type="Google" id="ProtNLM"/>
    </source>
</evidence>
<geneLocation type="plasmid" evidence="3 4">
    <name>unnamed4</name>
</geneLocation>
<keyword evidence="2" id="KW-0472">Membrane</keyword>
<evidence type="ECO:0000256" key="1">
    <source>
        <dbReference type="SAM" id="MobiDB-lite"/>
    </source>
</evidence>
<feature type="transmembrane region" description="Helical" evidence="2">
    <location>
        <begin position="153"/>
        <end position="176"/>
    </location>
</feature>
<keyword evidence="4" id="KW-1185">Reference proteome</keyword>
<dbReference type="EMBL" id="CP070615">
    <property type="protein sequence ID" value="QSE87698.1"/>
    <property type="molecule type" value="Genomic_DNA"/>
</dbReference>
<feature type="compositionally biased region" description="Basic and acidic residues" evidence="1">
    <location>
        <begin position="286"/>
        <end position="303"/>
    </location>
</feature>
<reference evidence="3 4" key="1">
    <citation type="journal article" date="2021" name="Microbiol. Resour. Announc.">
        <title>Complete Genome Sequences of Two Rhodococcus sp. Strains with Large and Linear Chromosomes, Isolated from Apple Rhizosphere.</title>
        <authorList>
            <person name="Benning S."/>
            <person name="Brugnone N."/>
            <person name="Siani R."/>
            <person name="Kublik S."/>
            <person name="Schloter M."/>
            <person name="Rad V."/>
        </authorList>
    </citation>
    <scope>NUCLEOTIDE SEQUENCE [LARGE SCALE GENOMIC DNA]</scope>
    <source>
        <strain evidence="3 4">R79</strain>
    </source>
</reference>
<evidence type="ECO:0000313" key="3">
    <source>
        <dbReference type="EMBL" id="QSE87698.1"/>
    </source>
</evidence>
<gene>
    <name evidence="3" type="ORF">JWS13_03365</name>
</gene>
<dbReference type="InterPro" id="IPR051790">
    <property type="entry name" value="Cytochrome_c-biogenesis_DsbD"/>
</dbReference>
<dbReference type="PANTHER" id="PTHR31272:SF4">
    <property type="entry name" value="CYTOCHROME C-TYPE BIOGENESIS PROTEIN HI_1454-RELATED"/>
    <property type="match status" value="1"/>
</dbReference>
<protein>
    <recommendedName>
        <fullName evidence="5">Cytochrome c biogenesis protein CcdA</fullName>
    </recommendedName>
</protein>
<keyword evidence="3" id="KW-0614">Plasmid</keyword>
<dbReference type="RefSeq" id="WP_206004475.1">
    <property type="nucleotide sequence ID" value="NZ_CP070615.1"/>
</dbReference>
<feature type="transmembrane region" description="Helical" evidence="2">
    <location>
        <begin position="258"/>
        <end position="276"/>
    </location>
</feature>
<feature type="transmembrane region" description="Helical" evidence="2">
    <location>
        <begin position="12"/>
        <end position="36"/>
    </location>
</feature>
<feature type="transmembrane region" description="Helical" evidence="2">
    <location>
        <begin position="79"/>
        <end position="100"/>
    </location>
</feature>
<keyword evidence="2" id="KW-0812">Transmembrane</keyword>
<dbReference type="PANTHER" id="PTHR31272">
    <property type="entry name" value="CYTOCHROME C-TYPE BIOGENESIS PROTEIN HI_1454-RELATED"/>
    <property type="match status" value="1"/>
</dbReference>
<feature type="region of interest" description="Disordered" evidence="1">
    <location>
        <begin position="282"/>
        <end position="303"/>
    </location>
</feature>
<organism evidence="3 4">
    <name type="scientific">Rhodococcus pseudokoreensis</name>
    <dbReference type="NCBI Taxonomy" id="2811421"/>
    <lineage>
        <taxon>Bacteria</taxon>
        <taxon>Bacillati</taxon>
        <taxon>Actinomycetota</taxon>
        <taxon>Actinomycetes</taxon>
        <taxon>Mycobacteriales</taxon>
        <taxon>Nocardiaceae</taxon>
        <taxon>Rhodococcus</taxon>
    </lineage>
</organism>
<feature type="transmembrane region" description="Helical" evidence="2">
    <location>
        <begin position="205"/>
        <end position="226"/>
    </location>
</feature>
<feature type="transmembrane region" description="Helical" evidence="2">
    <location>
        <begin position="121"/>
        <end position="147"/>
    </location>
</feature>